<proteinExistence type="predicted"/>
<dbReference type="InterPro" id="IPR050109">
    <property type="entry name" value="HTH-type_TetR-like_transc_reg"/>
</dbReference>
<dbReference type="AlphaFoldDB" id="A0A4S2D9U8"/>
<dbReference type="RefSeq" id="WP_135948913.1">
    <property type="nucleotide sequence ID" value="NZ_SRYO01000002.1"/>
</dbReference>
<dbReference type="GO" id="GO:0000976">
    <property type="term" value="F:transcription cis-regulatory region binding"/>
    <property type="evidence" value="ECO:0007669"/>
    <property type="project" value="TreeGrafter"/>
</dbReference>
<dbReference type="PROSITE" id="PS50977">
    <property type="entry name" value="HTH_TETR_2"/>
    <property type="match status" value="1"/>
</dbReference>
<dbReference type="GO" id="GO:0003700">
    <property type="term" value="F:DNA-binding transcription factor activity"/>
    <property type="evidence" value="ECO:0007669"/>
    <property type="project" value="TreeGrafter"/>
</dbReference>
<sequence>MSGRKPYASPLREAEAAATRARIVDAAAELFVRDGYAATSLKAIAAAAGVSVQTVNLHGPKHALLAAAYERALADREGWASLNDTDPMQQIIAEPDPERLIAMYAAFMTAANARIAALLRTLRAAADADPAVRDVYAAIDERRLRSIREGVALLAARGVVPADRSDDATALVTMLVSTDTYLHFREAGWSAERYREWLAAELRRAVAG</sequence>
<accession>A0A4S2D9U8</accession>
<evidence type="ECO:0000259" key="5">
    <source>
        <dbReference type="PROSITE" id="PS50977"/>
    </source>
</evidence>
<dbReference type="PANTHER" id="PTHR30055:SF234">
    <property type="entry name" value="HTH-TYPE TRANSCRIPTIONAL REGULATOR BETI"/>
    <property type="match status" value="1"/>
</dbReference>
<dbReference type="PANTHER" id="PTHR30055">
    <property type="entry name" value="HTH-TYPE TRANSCRIPTIONAL REGULATOR RUTR"/>
    <property type="match status" value="1"/>
</dbReference>
<comment type="caution">
    <text evidence="6">The sequence shown here is derived from an EMBL/GenBank/DDBJ whole genome shotgun (WGS) entry which is preliminary data.</text>
</comment>
<feature type="DNA-binding region" description="H-T-H motif" evidence="4">
    <location>
        <begin position="40"/>
        <end position="59"/>
    </location>
</feature>
<keyword evidence="1" id="KW-0805">Transcription regulation</keyword>
<evidence type="ECO:0000256" key="3">
    <source>
        <dbReference type="ARBA" id="ARBA00023163"/>
    </source>
</evidence>
<protein>
    <submittedName>
        <fullName evidence="6">TetR/AcrR family transcriptional regulator</fullName>
    </submittedName>
</protein>
<dbReference type="Gene3D" id="1.10.357.10">
    <property type="entry name" value="Tetracycline Repressor, domain 2"/>
    <property type="match status" value="1"/>
</dbReference>
<evidence type="ECO:0000256" key="1">
    <source>
        <dbReference type="ARBA" id="ARBA00023015"/>
    </source>
</evidence>
<keyword evidence="2 4" id="KW-0238">DNA-binding</keyword>
<feature type="domain" description="HTH tetR-type" evidence="5">
    <location>
        <begin position="17"/>
        <end position="77"/>
    </location>
</feature>
<dbReference type="EMBL" id="SRYO01000002">
    <property type="protein sequence ID" value="TGY38559.1"/>
    <property type="molecule type" value="Genomic_DNA"/>
</dbReference>
<dbReference type="OrthoDB" id="3825402at2"/>
<evidence type="ECO:0000313" key="6">
    <source>
        <dbReference type="EMBL" id="TGY38559.1"/>
    </source>
</evidence>
<dbReference type="Pfam" id="PF00440">
    <property type="entry name" value="TetR_N"/>
    <property type="match status" value="1"/>
</dbReference>
<dbReference type="InterPro" id="IPR001647">
    <property type="entry name" value="HTH_TetR"/>
</dbReference>
<dbReference type="SUPFAM" id="SSF46689">
    <property type="entry name" value="Homeodomain-like"/>
    <property type="match status" value="1"/>
</dbReference>
<keyword evidence="3" id="KW-0804">Transcription</keyword>
<evidence type="ECO:0000313" key="7">
    <source>
        <dbReference type="Proteomes" id="UP000309893"/>
    </source>
</evidence>
<gene>
    <name evidence="6" type="ORF">E5344_04850</name>
</gene>
<reference evidence="6 7" key="1">
    <citation type="submission" date="2019-04" db="EMBL/GenBank/DDBJ databases">
        <title>Microbes associate with the intestines of laboratory mice.</title>
        <authorList>
            <person name="Navarre W."/>
            <person name="Wong E."/>
            <person name="Huang K."/>
            <person name="Tropini C."/>
            <person name="Ng K."/>
            <person name="Yu B."/>
        </authorList>
    </citation>
    <scope>NUCLEOTIDE SEQUENCE [LARGE SCALE GENOMIC DNA]</scope>
    <source>
        <strain evidence="6 7">NM46_B2-13</strain>
    </source>
</reference>
<dbReference type="Proteomes" id="UP000309893">
    <property type="component" value="Unassembled WGS sequence"/>
</dbReference>
<dbReference type="InterPro" id="IPR009057">
    <property type="entry name" value="Homeodomain-like_sf"/>
</dbReference>
<evidence type="ECO:0000256" key="4">
    <source>
        <dbReference type="PROSITE-ProRule" id="PRU00335"/>
    </source>
</evidence>
<organism evidence="6 7">
    <name type="scientific">Microbacterium laevaniformans</name>
    <dbReference type="NCBI Taxonomy" id="36807"/>
    <lineage>
        <taxon>Bacteria</taxon>
        <taxon>Bacillati</taxon>
        <taxon>Actinomycetota</taxon>
        <taxon>Actinomycetes</taxon>
        <taxon>Micrococcales</taxon>
        <taxon>Microbacteriaceae</taxon>
        <taxon>Microbacterium</taxon>
    </lineage>
</organism>
<name>A0A4S2D9U8_9MICO</name>
<evidence type="ECO:0000256" key="2">
    <source>
        <dbReference type="ARBA" id="ARBA00023125"/>
    </source>
</evidence>